<proteinExistence type="predicted"/>
<evidence type="ECO:0000313" key="1">
    <source>
        <dbReference type="EMBL" id="MQL84341.1"/>
    </source>
</evidence>
<reference evidence="1" key="1">
    <citation type="submission" date="2017-07" db="EMBL/GenBank/DDBJ databases">
        <title>Taro Niue Genome Assembly and Annotation.</title>
        <authorList>
            <person name="Atibalentja N."/>
            <person name="Keating K."/>
            <person name="Fields C.J."/>
        </authorList>
    </citation>
    <scope>NUCLEOTIDE SEQUENCE</scope>
    <source>
        <strain evidence="1">Niue_2</strain>
        <tissue evidence="1">Leaf</tissue>
    </source>
</reference>
<evidence type="ECO:0000313" key="2">
    <source>
        <dbReference type="Proteomes" id="UP000652761"/>
    </source>
</evidence>
<comment type="caution">
    <text evidence="1">The sequence shown here is derived from an EMBL/GenBank/DDBJ whole genome shotgun (WGS) entry which is preliminary data.</text>
</comment>
<gene>
    <name evidence="1" type="ORF">Taro_016846</name>
</gene>
<name>A0A843ULX2_COLES</name>
<sequence>MDPGSGILTRFVLCTIDTLDAINRQQEYIPGAVDAGYYNKRQITRNSKYSQAYKVLGSKPTTNQNIFFGTESPELESGHCRRPASRQIPAIASAGGRIPATTSSWIPAITGAGRWILTVARRPDSRSGATN</sequence>
<dbReference type="AlphaFoldDB" id="A0A843ULX2"/>
<protein>
    <submittedName>
        <fullName evidence="1">Uncharacterized protein</fullName>
    </submittedName>
</protein>
<accession>A0A843ULX2</accession>
<keyword evidence="2" id="KW-1185">Reference proteome</keyword>
<organism evidence="1 2">
    <name type="scientific">Colocasia esculenta</name>
    <name type="common">Wild taro</name>
    <name type="synonym">Arum esculentum</name>
    <dbReference type="NCBI Taxonomy" id="4460"/>
    <lineage>
        <taxon>Eukaryota</taxon>
        <taxon>Viridiplantae</taxon>
        <taxon>Streptophyta</taxon>
        <taxon>Embryophyta</taxon>
        <taxon>Tracheophyta</taxon>
        <taxon>Spermatophyta</taxon>
        <taxon>Magnoliopsida</taxon>
        <taxon>Liliopsida</taxon>
        <taxon>Araceae</taxon>
        <taxon>Aroideae</taxon>
        <taxon>Colocasieae</taxon>
        <taxon>Colocasia</taxon>
    </lineage>
</organism>
<dbReference type="EMBL" id="NMUH01000755">
    <property type="protein sequence ID" value="MQL84341.1"/>
    <property type="molecule type" value="Genomic_DNA"/>
</dbReference>
<dbReference type="Proteomes" id="UP000652761">
    <property type="component" value="Unassembled WGS sequence"/>
</dbReference>